<dbReference type="OrthoDB" id="248923at2759"/>
<keyword evidence="5" id="KW-0418">Kinase</keyword>
<reference evidence="13 14" key="1">
    <citation type="submission" date="2018-09" db="EMBL/GenBank/DDBJ databases">
        <title>Genomic investigation of the strawberry pathogen Phytophthora fragariae indicates pathogenicity is determined by transcriptional variation in three key races.</title>
        <authorList>
            <person name="Adams T.M."/>
            <person name="Armitage A.D."/>
            <person name="Sobczyk M.K."/>
            <person name="Bates H.J."/>
            <person name="Dunwell J.M."/>
            <person name="Nellist C.F."/>
            <person name="Harrison R.J."/>
        </authorList>
    </citation>
    <scope>NUCLEOTIDE SEQUENCE [LARGE SCALE GENOMIC DNA]</scope>
    <source>
        <strain evidence="12 13">SCRP249</strain>
        <strain evidence="11 14">SCRP324</strain>
    </source>
</reference>
<evidence type="ECO:0000256" key="6">
    <source>
        <dbReference type="ARBA" id="ARBA00022840"/>
    </source>
</evidence>
<evidence type="ECO:0000256" key="8">
    <source>
        <dbReference type="ARBA" id="ARBA00048679"/>
    </source>
</evidence>
<keyword evidence="2" id="KW-0723">Serine/threonine-protein kinase</keyword>
<evidence type="ECO:0000256" key="7">
    <source>
        <dbReference type="ARBA" id="ARBA00047899"/>
    </source>
</evidence>
<dbReference type="InterPro" id="IPR011009">
    <property type="entry name" value="Kinase-like_dom_sf"/>
</dbReference>
<dbReference type="AlphaFoldDB" id="A0A6A3NX48"/>
<evidence type="ECO:0000256" key="5">
    <source>
        <dbReference type="ARBA" id="ARBA00022777"/>
    </source>
</evidence>
<accession>A0A6A3NX48</accession>
<feature type="domain" description="Protein kinase" evidence="10">
    <location>
        <begin position="14"/>
        <end position="285"/>
    </location>
</feature>
<evidence type="ECO:0000256" key="4">
    <source>
        <dbReference type="ARBA" id="ARBA00022741"/>
    </source>
</evidence>
<evidence type="ECO:0000313" key="13">
    <source>
        <dbReference type="Proteomes" id="UP000429607"/>
    </source>
</evidence>
<evidence type="ECO:0000259" key="10">
    <source>
        <dbReference type="PROSITE" id="PS50011"/>
    </source>
</evidence>
<dbReference type="PROSITE" id="PS00108">
    <property type="entry name" value="PROTEIN_KINASE_ST"/>
    <property type="match status" value="1"/>
</dbReference>
<keyword evidence="3" id="KW-0808">Transferase</keyword>
<dbReference type="PANTHER" id="PTHR44899:SF3">
    <property type="entry name" value="SERINE_THREONINE-PROTEIN KINASE NEK1"/>
    <property type="match status" value="1"/>
</dbReference>
<dbReference type="InterPro" id="IPR008271">
    <property type="entry name" value="Ser/Thr_kinase_AS"/>
</dbReference>
<comment type="catalytic activity">
    <reaction evidence="7">
        <text>L-threonyl-[protein] + ATP = O-phospho-L-threonyl-[protein] + ADP + H(+)</text>
        <dbReference type="Rhea" id="RHEA:46608"/>
        <dbReference type="Rhea" id="RHEA-COMP:11060"/>
        <dbReference type="Rhea" id="RHEA-COMP:11605"/>
        <dbReference type="ChEBI" id="CHEBI:15378"/>
        <dbReference type="ChEBI" id="CHEBI:30013"/>
        <dbReference type="ChEBI" id="CHEBI:30616"/>
        <dbReference type="ChEBI" id="CHEBI:61977"/>
        <dbReference type="ChEBI" id="CHEBI:456216"/>
        <dbReference type="EC" id="2.7.11.1"/>
    </reaction>
</comment>
<comment type="caution">
    <text evidence="12">The sequence shown here is derived from an EMBL/GenBank/DDBJ whole genome shotgun (WGS) entry which is preliminary data.</text>
</comment>
<dbReference type="SUPFAM" id="SSF56112">
    <property type="entry name" value="Protein kinase-like (PK-like)"/>
    <property type="match status" value="1"/>
</dbReference>
<evidence type="ECO:0000256" key="2">
    <source>
        <dbReference type="ARBA" id="ARBA00022527"/>
    </source>
</evidence>
<dbReference type="EMBL" id="QXFU01000105">
    <property type="protein sequence ID" value="KAE9044114.1"/>
    <property type="molecule type" value="Genomic_DNA"/>
</dbReference>
<dbReference type="PROSITE" id="PS50011">
    <property type="entry name" value="PROTEIN_KINASE_DOM"/>
    <property type="match status" value="1"/>
</dbReference>
<dbReference type="GO" id="GO:0004674">
    <property type="term" value="F:protein serine/threonine kinase activity"/>
    <property type="evidence" value="ECO:0007669"/>
    <property type="project" value="UniProtKB-KW"/>
</dbReference>
<evidence type="ECO:0000313" key="11">
    <source>
        <dbReference type="EMBL" id="KAE9044114.1"/>
    </source>
</evidence>
<evidence type="ECO:0000256" key="1">
    <source>
        <dbReference type="ARBA" id="ARBA00012513"/>
    </source>
</evidence>
<dbReference type="Proteomes" id="UP000429607">
    <property type="component" value="Unassembled WGS sequence"/>
</dbReference>
<dbReference type="EMBL" id="QXFV01000090">
    <property type="protein sequence ID" value="KAE9050216.1"/>
    <property type="molecule type" value="Genomic_DNA"/>
</dbReference>
<proteinExistence type="predicted"/>
<organism evidence="12 13">
    <name type="scientific">Phytophthora rubi</name>
    <dbReference type="NCBI Taxonomy" id="129364"/>
    <lineage>
        <taxon>Eukaryota</taxon>
        <taxon>Sar</taxon>
        <taxon>Stramenopiles</taxon>
        <taxon>Oomycota</taxon>
        <taxon>Peronosporomycetes</taxon>
        <taxon>Peronosporales</taxon>
        <taxon>Peronosporaceae</taxon>
        <taxon>Phytophthora</taxon>
    </lineage>
</organism>
<dbReference type="Gene3D" id="1.10.510.10">
    <property type="entry name" value="Transferase(Phosphotransferase) domain 1"/>
    <property type="match status" value="1"/>
</dbReference>
<evidence type="ECO:0000256" key="9">
    <source>
        <dbReference type="SAM" id="MobiDB-lite"/>
    </source>
</evidence>
<evidence type="ECO:0000313" key="12">
    <source>
        <dbReference type="EMBL" id="KAE9050216.1"/>
    </source>
</evidence>
<keyword evidence="6" id="KW-0067">ATP-binding</keyword>
<evidence type="ECO:0000256" key="3">
    <source>
        <dbReference type="ARBA" id="ARBA00022679"/>
    </source>
</evidence>
<sequence>MATLDLPVRSLDEYRRLAHIGRGTYGDVFLCERVATGERVCLKEIDLTFRSPDERTRCLNEVALLQELPVHPNIVKFCEAFWAHSTEASDLVLVLILEHADAGDLEHQLQTLQAPMLELEARPIFAQLVHGVHHLHAHRVVHRDVKCANVFLFQSGRVVLGDFGTSKLLVPSSGSDQVLEAQALSSTVVGSPLYMSPELLEGEPHGLATDIWSLGCVLYELLSGGKPAFAAVSYPAVVYRITQGEFDPLDTVATSSQARDLVSRMLRKTPQERPSIAEVLQSAWLQIRGTTEDRAARDTINNPPSNLPPPAPSRLNKAKQKSTIKKTFLSPPRALELRAPYRPAQSPQRRKDVHTQQNEAASPLIRLDVQLPPPPVLPSRMRPMVPFKHYRQHQVNNSSLIEPLTLEVRGVRIARKPPADMNPQA</sequence>
<comment type="catalytic activity">
    <reaction evidence="8">
        <text>L-seryl-[protein] + ATP = O-phospho-L-seryl-[protein] + ADP + H(+)</text>
        <dbReference type="Rhea" id="RHEA:17989"/>
        <dbReference type="Rhea" id="RHEA-COMP:9863"/>
        <dbReference type="Rhea" id="RHEA-COMP:11604"/>
        <dbReference type="ChEBI" id="CHEBI:15378"/>
        <dbReference type="ChEBI" id="CHEBI:29999"/>
        <dbReference type="ChEBI" id="CHEBI:30616"/>
        <dbReference type="ChEBI" id="CHEBI:83421"/>
        <dbReference type="ChEBI" id="CHEBI:456216"/>
        <dbReference type="EC" id="2.7.11.1"/>
    </reaction>
</comment>
<evidence type="ECO:0000313" key="14">
    <source>
        <dbReference type="Proteomes" id="UP000435112"/>
    </source>
</evidence>
<gene>
    <name evidence="12" type="ORF">PR001_g2604</name>
    <name evidence="11" type="ORF">PR002_g2984</name>
</gene>
<dbReference type="EC" id="2.7.11.1" evidence="1"/>
<dbReference type="InterPro" id="IPR000719">
    <property type="entry name" value="Prot_kinase_dom"/>
</dbReference>
<dbReference type="InterPro" id="IPR051131">
    <property type="entry name" value="NEK_Ser/Thr_kinase_NIMA"/>
</dbReference>
<dbReference type="Proteomes" id="UP000435112">
    <property type="component" value="Unassembled WGS sequence"/>
</dbReference>
<keyword evidence="4" id="KW-0547">Nucleotide-binding</keyword>
<feature type="region of interest" description="Disordered" evidence="9">
    <location>
        <begin position="293"/>
        <end position="360"/>
    </location>
</feature>
<dbReference type="GO" id="GO:0005524">
    <property type="term" value="F:ATP binding"/>
    <property type="evidence" value="ECO:0007669"/>
    <property type="project" value="UniProtKB-KW"/>
</dbReference>
<dbReference type="Pfam" id="PF00069">
    <property type="entry name" value="Pkinase"/>
    <property type="match status" value="1"/>
</dbReference>
<name>A0A6A3NX48_9STRA</name>
<dbReference type="SMART" id="SM00220">
    <property type="entry name" value="S_TKc"/>
    <property type="match status" value="1"/>
</dbReference>
<protein>
    <recommendedName>
        <fullName evidence="1">non-specific serine/threonine protein kinase</fullName>
        <ecNumber evidence="1">2.7.11.1</ecNumber>
    </recommendedName>
</protein>
<dbReference type="PANTHER" id="PTHR44899">
    <property type="entry name" value="CAMK FAMILY PROTEIN KINASE"/>
    <property type="match status" value="1"/>
</dbReference>